<evidence type="ECO:0000313" key="4">
    <source>
        <dbReference type="EMBL" id="OEY68632.1"/>
    </source>
</evidence>
<sequence precursor="true">MKHRLALFLYFPLMATCYNAFAEQPTANFCYQPILLPDAVSHLDINDPAIHINSNTVELSNNQTAHFSGQVEISHRDTLLIAPNASYNRFQQSLTAAGGIAYFNSDITVNGSSFAADMTNDKAQLDDAQYQFLAQAGRGYAQQLHASQQGLSLQGALFTTCPTTDNSWALHAKEINIEADEGWGEAHHAVFKISDVPVFYLPYLTFPVNDQRRSGVLLPKIGSSQKVGLELELPYYFNLAPNYDLTLTPRYMSKRGLQLKSDFRYLTEQHQGNMQLEYLDNDNEKADNYGARYLGHISHLSDFSPKIRAHIDITDVSDDAYLNDLGSDYANQSDTQLLREASISYYGEAVHSQLKVQGFEILGNYNSAYSALPELQLKSASPITLLPNVNLSWQAQYAHFINQDADITAADRVHLQPTIEIPFITPALEVTAQASLLYTYYQQTAADHISGVSTSVNRTVPKFRLHSRLNLEREYDWFGEPALQTFEPQIQYLYIPYRDQTDIGLYDTTRLQDDYYGLFRQNRYSGLDRINQANQVTVGWTSRFYDNADNELFRFSLGQIFFLEQPTITPENEDELTSTESMLASELVWHWYRKWYFSTALQYDIDSDKLIKSNASLDYRSSDKSLFQLNHRYSRAVSGLEIQQLGVLGAVPVSDNVQLVGSYYRDVTNHRMIDASLGLQYESCCWAIRLVAKRQIITDLELPIGNFTQTSKLDSSIGLQFVLKGFGDSAGFGVSDMLSNGIFSYRRPYLLTN</sequence>
<evidence type="ECO:0000259" key="3">
    <source>
        <dbReference type="Pfam" id="PF04453"/>
    </source>
</evidence>
<comment type="subcellular location">
    <subcellularLocation>
        <location evidence="2">Cell outer membrane</location>
    </subcellularLocation>
</comment>
<proteinExistence type="inferred from homology"/>
<evidence type="ECO:0000313" key="5">
    <source>
        <dbReference type="Proteomes" id="UP000242258"/>
    </source>
</evidence>
<evidence type="ECO:0000256" key="2">
    <source>
        <dbReference type="HAMAP-Rule" id="MF_01411"/>
    </source>
</evidence>
<comment type="function">
    <text evidence="2">Together with LptE, is involved in the assembly of lipopolysaccharide (LPS) at the surface of the outer membrane.</text>
</comment>
<feature type="chain" id="PRO_5009355404" description="LPS-assembly protein LptD" evidence="2">
    <location>
        <begin position="23"/>
        <end position="753"/>
    </location>
</feature>
<dbReference type="Proteomes" id="UP000242258">
    <property type="component" value="Unassembled WGS sequence"/>
</dbReference>
<dbReference type="GO" id="GO:1990351">
    <property type="term" value="C:transporter complex"/>
    <property type="evidence" value="ECO:0007669"/>
    <property type="project" value="TreeGrafter"/>
</dbReference>
<accession>A0A1E7Q370</accession>
<dbReference type="EMBL" id="MKEK01000001">
    <property type="protein sequence ID" value="OEY68632.1"/>
    <property type="molecule type" value="Genomic_DNA"/>
</dbReference>
<gene>
    <name evidence="2" type="primary">lptD</name>
    <name evidence="4" type="ORF">BI198_02875</name>
</gene>
<dbReference type="STRING" id="1628148.BI198_02875"/>
<dbReference type="GO" id="GO:0015920">
    <property type="term" value="P:lipopolysaccharide transport"/>
    <property type="evidence" value="ECO:0007669"/>
    <property type="project" value="InterPro"/>
</dbReference>
<protein>
    <recommendedName>
        <fullName evidence="2">LPS-assembly protein LptD</fullName>
    </recommendedName>
</protein>
<dbReference type="PANTHER" id="PTHR30189">
    <property type="entry name" value="LPS-ASSEMBLY PROTEIN"/>
    <property type="match status" value="1"/>
</dbReference>
<comment type="similarity">
    <text evidence="2">Belongs to the LptD family.</text>
</comment>
<feature type="signal peptide" evidence="2">
    <location>
        <begin position="1"/>
        <end position="22"/>
    </location>
</feature>
<name>A0A1E7Q370_9GAMM</name>
<keyword evidence="2" id="KW-0472">Membrane</keyword>
<comment type="subunit">
    <text evidence="2">Component of the lipopolysaccharide transport and assembly complex. Interacts with LptE and LptA.</text>
</comment>
<dbReference type="Pfam" id="PF04453">
    <property type="entry name" value="LptD"/>
    <property type="match status" value="1"/>
</dbReference>
<dbReference type="RefSeq" id="WP_070048199.1">
    <property type="nucleotide sequence ID" value="NZ_CBCSDO010000001.1"/>
</dbReference>
<dbReference type="InterPro" id="IPR050218">
    <property type="entry name" value="LptD"/>
</dbReference>
<dbReference type="AlphaFoldDB" id="A0A1E7Q370"/>
<evidence type="ECO:0000256" key="1">
    <source>
        <dbReference type="ARBA" id="ARBA00023237"/>
    </source>
</evidence>
<dbReference type="InterPro" id="IPR007543">
    <property type="entry name" value="LptD_C"/>
</dbReference>
<feature type="domain" description="LptD C-terminal" evidence="3">
    <location>
        <begin position="292"/>
        <end position="656"/>
    </location>
</feature>
<keyword evidence="1 2" id="KW-0998">Cell outer membrane</keyword>
<keyword evidence="2" id="KW-0732">Signal</keyword>
<reference evidence="5" key="1">
    <citation type="submission" date="2016-09" db="EMBL/GenBank/DDBJ databases">
        <authorList>
            <person name="Wan X."/>
            <person name="Hou S."/>
        </authorList>
    </citation>
    <scope>NUCLEOTIDE SEQUENCE [LARGE SCALE GENOMIC DNA]</scope>
    <source>
        <strain evidence="5">KH87</strain>
    </source>
</reference>
<comment type="caution">
    <text evidence="4">The sequence shown here is derived from an EMBL/GenBank/DDBJ whole genome shotgun (WGS) entry which is preliminary data.</text>
</comment>
<dbReference type="GO" id="GO:0043165">
    <property type="term" value="P:Gram-negative-bacterium-type cell outer membrane assembly"/>
    <property type="evidence" value="ECO:0007669"/>
    <property type="project" value="UniProtKB-UniRule"/>
</dbReference>
<dbReference type="PANTHER" id="PTHR30189:SF1">
    <property type="entry name" value="LPS-ASSEMBLY PROTEIN LPTD"/>
    <property type="match status" value="1"/>
</dbReference>
<dbReference type="InterPro" id="IPR020889">
    <property type="entry name" value="LipoPS_assembly_LptD"/>
</dbReference>
<organism evidence="4 5">
    <name type="scientific">Rheinheimera salexigens</name>
    <dbReference type="NCBI Taxonomy" id="1628148"/>
    <lineage>
        <taxon>Bacteria</taxon>
        <taxon>Pseudomonadati</taxon>
        <taxon>Pseudomonadota</taxon>
        <taxon>Gammaproteobacteria</taxon>
        <taxon>Chromatiales</taxon>
        <taxon>Chromatiaceae</taxon>
        <taxon>Rheinheimera</taxon>
    </lineage>
</organism>
<dbReference type="HAMAP" id="MF_01411">
    <property type="entry name" value="LPS_assembly_LptD"/>
    <property type="match status" value="1"/>
</dbReference>
<keyword evidence="5" id="KW-1185">Reference proteome</keyword>
<comment type="caution">
    <text evidence="2">Lacks conserved residue(s) required for the propagation of feature annotation.</text>
</comment>
<dbReference type="GO" id="GO:0009279">
    <property type="term" value="C:cell outer membrane"/>
    <property type="evidence" value="ECO:0007669"/>
    <property type="project" value="UniProtKB-SubCell"/>
</dbReference>
<dbReference type="OrthoDB" id="9760225at2"/>